<evidence type="ECO:0000313" key="8">
    <source>
        <dbReference type="Proteomes" id="UP000681075"/>
    </source>
</evidence>
<feature type="domain" description="Peptidase S9 prolyl oligopeptidase catalytic" evidence="6">
    <location>
        <begin position="444"/>
        <end position="653"/>
    </location>
</feature>
<dbReference type="Pfam" id="PF07676">
    <property type="entry name" value="PD40"/>
    <property type="match status" value="3"/>
</dbReference>
<keyword evidence="5" id="KW-0720">Serine protease</keyword>
<dbReference type="Pfam" id="PF00326">
    <property type="entry name" value="Peptidase_S9"/>
    <property type="match status" value="1"/>
</dbReference>
<keyword evidence="3" id="KW-0732">Signal</keyword>
<organism evidence="7 8">
    <name type="scientific">Roseiterribacter gracilis</name>
    <dbReference type="NCBI Taxonomy" id="2812848"/>
    <lineage>
        <taxon>Bacteria</taxon>
        <taxon>Pseudomonadati</taxon>
        <taxon>Pseudomonadota</taxon>
        <taxon>Alphaproteobacteria</taxon>
        <taxon>Rhodospirillales</taxon>
        <taxon>Roseiterribacteraceae</taxon>
        <taxon>Roseiterribacter</taxon>
    </lineage>
</organism>
<dbReference type="GO" id="GO:0006508">
    <property type="term" value="P:proteolysis"/>
    <property type="evidence" value="ECO:0007669"/>
    <property type="project" value="UniProtKB-KW"/>
</dbReference>
<keyword evidence="4" id="KW-0378">Hydrolase</keyword>
<dbReference type="InterPro" id="IPR011659">
    <property type="entry name" value="WD40"/>
</dbReference>
<dbReference type="FunFam" id="3.40.50.1820:FF:000028">
    <property type="entry name" value="S9 family peptidase"/>
    <property type="match status" value="1"/>
</dbReference>
<evidence type="ECO:0000259" key="6">
    <source>
        <dbReference type="Pfam" id="PF00326"/>
    </source>
</evidence>
<keyword evidence="2" id="KW-0645">Protease</keyword>
<protein>
    <submittedName>
        <fullName evidence="7">Peptidase S9</fullName>
    </submittedName>
</protein>
<dbReference type="SUPFAM" id="SSF82171">
    <property type="entry name" value="DPP6 N-terminal domain-like"/>
    <property type="match status" value="1"/>
</dbReference>
<evidence type="ECO:0000256" key="1">
    <source>
        <dbReference type="ARBA" id="ARBA00010040"/>
    </source>
</evidence>
<dbReference type="InterPro" id="IPR011042">
    <property type="entry name" value="6-blade_b-propeller_TolB-like"/>
</dbReference>
<proteinExistence type="inferred from homology"/>
<evidence type="ECO:0000313" key="7">
    <source>
        <dbReference type="EMBL" id="GIL40032.1"/>
    </source>
</evidence>
<evidence type="ECO:0000256" key="5">
    <source>
        <dbReference type="ARBA" id="ARBA00022825"/>
    </source>
</evidence>
<evidence type="ECO:0000256" key="3">
    <source>
        <dbReference type="ARBA" id="ARBA00022729"/>
    </source>
</evidence>
<dbReference type="InterPro" id="IPR001375">
    <property type="entry name" value="Peptidase_S9_cat"/>
</dbReference>
<dbReference type="Proteomes" id="UP000681075">
    <property type="component" value="Unassembled WGS sequence"/>
</dbReference>
<dbReference type="PANTHER" id="PTHR42776">
    <property type="entry name" value="SERINE PEPTIDASE S9 FAMILY MEMBER"/>
    <property type="match status" value="1"/>
</dbReference>
<comment type="caution">
    <text evidence="7">The sequence shown here is derived from an EMBL/GenBank/DDBJ whole genome shotgun (WGS) entry which is preliminary data.</text>
</comment>
<keyword evidence="8" id="KW-1185">Reference proteome</keyword>
<dbReference type="Gene3D" id="3.40.50.1820">
    <property type="entry name" value="alpha/beta hydrolase"/>
    <property type="match status" value="1"/>
</dbReference>
<dbReference type="InterPro" id="IPR029058">
    <property type="entry name" value="AB_hydrolase_fold"/>
</dbReference>
<accession>A0A8S8XDA2</accession>
<dbReference type="GO" id="GO:0004252">
    <property type="term" value="F:serine-type endopeptidase activity"/>
    <property type="evidence" value="ECO:0007669"/>
    <property type="project" value="TreeGrafter"/>
</dbReference>
<evidence type="ECO:0000256" key="4">
    <source>
        <dbReference type="ARBA" id="ARBA00022801"/>
    </source>
</evidence>
<dbReference type="EMBL" id="BOPV01000001">
    <property type="protein sequence ID" value="GIL40032.1"/>
    <property type="molecule type" value="Genomic_DNA"/>
</dbReference>
<sequence length="657" mass="72628">MATLDRVSAPRLSPDGTRIAYQLREVDFAADKASTGVWTLPSDSDAATPTRLTPAGFDATSPRWSRDGKSVLVLSNHQAWRVAATGGAPMQVTKLPLDVEHFLLSPDGTKLLVSVSVFMDCGADFVCTKKRLDDAAARPQAGKLFDRLMVRHWDEWEDGRRKQLFSIALDANGAATGTPVWLSRGIDGDVPGKPFNDEKDIAVTPDGKTVFFAVRAVGRAEAWSTNFDIFRAAADGSSAPENLTKANTAWDSAPSVSPDGSTLAYRAMKVPADESDRFGVYLRDLKTGATREVASNWDRSSGEFLWSSDGKTLFTDADDVGNHRIFAVDVASGQVKKVTGDGHVGSYDLDKDRVVYTLDSLSGPPQLWTAKLDGSAAKAISKFNAEKMRGIELGTYEQFSFKGWNDETVYGFVVKPANAPAGKKLPVAFLIHGGPEGSFSNNFHFRWNPQTYVGAGYAVVMIDFHGSTGYGQAFTDAIKEHWGDRPLEDLQKGWAYALSKYDFLDGDRACALGGSYGGYMVNWIAGKWNEPWKCLVNHDGILDQRSMYFSTEELWFNERENGGAPWEKNTTFETFNPVQFVDKWRVPMLVVQGGKDFRVPLEQGLGTFTALQRRGVPSQFLYFPEENHWVLKPQNSVQWHQAVEGWLKRWTGDQGRS</sequence>
<reference evidence="7" key="1">
    <citation type="submission" date="2021-02" db="EMBL/GenBank/DDBJ databases">
        <title>Genome sequence of Rhodospirillales sp. strain TMPK1 isolated from soil.</title>
        <authorList>
            <person name="Nakai R."/>
            <person name="Kusada H."/>
            <person name="Tamaki H."/>
        </authorList>
    </citation>
    <scope>NUCLEOTIDE SEQUENCE</scope>
    <source>
        <strain evidence="7">TMPK1</strain>
    </source>
</reference>
<comment type="similarity">
    <text evidence="1">Belongs to the peptidase S9C family.</text>
</comment>
<dbReference type="PANTHER" id="PTHR42776:SF13">
    <property type="entry name" value="DIPEPTIDYL-PEPTIDASE 5"/>
    <property type="match status" value="1"/>
</dbReference>
<dbReference type="RefSeq" id="WP_420243142.1">
    <property type="nucleotide sequence ID" value="NZ_BOPV01000001.1"/>
</dbReference>
<evidence type="ECO:0000256" key="2">
    <source>
        <dbReference type="ARBA" id="ARBA00022670"/>
    </source>
</evidence>
<name>A0A8S8XDA2_9PROT</name>
<dbReference type="AlphaFoldDB" id="A0A8S8XDA2"/>
<dbReference type="Gene3D" id="2.120.10.30">
    <property type="entry name" value="TolB, C-terminal domain"/>
    <property type="match status" value="3"/>
</dbReference>
<dbReference type="SUPFAM" id="SSF53474">
    <property type="entry name" value="alpha/beta-Hydrolases"/>
    <property type="match status" value="1"/>
</dbReference>
<gene>
    <name evidence="7" type="ORF">TMPK1_22690</name>
</gene>